<accession>A0AAY4BQA8</accession>
<organism evidence="6 7">
    <name type="scientific">Denticeps clupeoides</name>
    <name type="common">denticle herring</name>
    <dbReference type="NCBI Taxonomy" id="299321"/>
    <lineage>
        <taxon>Eukaryota</taxon>
        <taxon>Metazoa</taxon>
        <taxon>Chordata</taxon>
        <taxon>Craniata</taxon>
        <taxon>Vertebrata</taxon>
        <taxon>Euteleostomi</taxon>
        <taxon>Actinopterygii</taxon>
        <taxon>Neopterygii</taxon>
        <taxon>Teleostei</taxon>
        <taxon>Clupei</taxon>
        <taxon>Clupeiformes</taxon>
        <taxon>Denticipitoidei</taxon>
        <taxon>Denticipitidae</taxon>
        <taxon>Denticeps</taxon>
    </lineage>
</organism>
<dbReference type="Ensembl" id="ENSDCDT00010027614.1">
    <property type="protein sequence ID" value="ENSDCDP00010023073.1"/>
    <property type="gene ID" value="ENSDCDG00010013670.1"/>
</dbReference>
<dbReference type="InterPro" id="IPR007110">
    <property type="entry name" value="Ig-like_dom"/>
</dbReference>
<evidence type="ECO:0000313" key="7">
    <source>
        <dbReference type="Proteomes" id="UP000694580"/>
    </source>
</evidence>
<dbReference type="GO" id="GO:0031430">
    <property type="term" value="C:M band"/>
    <property type="evidence" value="ECO:0007669"/>
    <property type="project" value="TreeGrafter"/>
</dbReference>
<evidence type="ECO:0000256" key="2">
    <source>
        <dbReference type="ARBA" id="ARBA00023157"/>
    </source>
</evidence>
<dbReference type="InterPro" id="IPR003961">
    <property type="entry name" value="FN3_dom"/>
</dbReference>
<dbReference type="InterPro" id="IPR036116">
    <property type="entry name" value="FN3_sf"/>
</dbReference>
<keyword evidence="7" id="KW-1185">Reference proteome</keyword>
<dbReference type="SUPFAM" id="SSF49265">
    <property type="entry name" value="Fibronectin type III"/>
    <property type="match status" value="2"/>
</dbReference>
<dbReference type="PROSITE" id="PS50853">
    <property type="entry name" value="FN3"/>
    <property type="match status" value="4"/>
</dbReference>
<feature type="domain" description="Fibronectin type-III" evidence="5">
    <location>
        <begin position="606"/>
        <end position="701"/>
    </location>
</feature>
<dbReference type="PROSITE" id="PS50835">
    <property type="entry name" value="IG_LIKE"/>
    <property type="match status" value="5"/>
</dbReference>
<dbReference type="PANTHER" id="PTHR13817:SF180">
    <property type="entry name" value="IMMUNOGLOBULIN-LIKE AND FIBRONECTIN TYPE III DOMAIN-CONTAINING 1, TANDEM DUPLICATE 3-RELATED"/>
    <property type="match status" value="1"/>
</dbReference>
<dbReference type="FunFam" id="2.60.40.10:FF:001231">
    <property type="entry name" value="Immunoglobulin-like and fibronectin type III domain containing 1"/>
    <property type="match status" value="1"/>
</dbReference>
<name>A0AAY4BQA8_9TELE</name>
<keyword evidence="1" id="KW-0677">Repeat</keyword>
<dbReference type="SMART" id="SM00409">
    <property type="entry name" value="IG"/>
    <property type="match status" value="6"/>
</dbReference>
<feature type="domain" description="Fibronectin type-III" evidence="5">
    <location>
        <begin position="702"/>
        <end position="794"/>
    </location>
</feature>
<dbReference type="Proteomes" id="UP000694580">
    <property type="component" value="Chromosome 12"/>
</dbReference>
<dbReference type="FunFam" id="2.60.40.10:FF:000031">
    <property type="entry name" value="Myosin-binding protein C, slow type"/>
    <property type="match status" value="1"/>
</dbReference>
<feature type="domain" description="Ig-like" evidence="4">
    <location>
        <begin position="273"/>
        <end position="359"/>
    </location>
</feature>
<gene>
    <name evidence="6" type="primary">LOC114801090</name>
</gene>
<dbReference type="SMART" id="SM00408">
    <property type="entry name" value="IGc2"/>
    <property type="match status" value="5"/>
</dbReference>
<feature type="domain" description="Ig-like" evidence="4">
    <location>
        <begin position="412"/>
        <end position="501"/>
    </location>
</feature>
<dbReference type="Pfam" id="PF00041">
    <property type="entry name" value="fn3"/>
    <property type="match status" value="3"/>
</dbReference>
<feature type="domain" description="Fibronectin type-III" evidence="5">
    <location>
        <begin position="1000"/>
        <end position="1094"/>
    </location>
</feature>
<reference evidence="6" key="2">
    <citation type="submission" date="2025-08" db="UniProtKB">
        <authorList>
            <consortium name="Ensembl"/>
        </authorList>
    </citation>
    <scope>IDENTIFICATION</scope>
</reference>
<dbReference type="FunFam" id="2.60.40.10:FF:000032">
    <property type="entry name" value="palladin isoform X1"/>
    <property type="match status" value="1"/>
</dbReference>
<keyword evidence="3" id="KW-0393">Immunoglobulin domain</keyword>
<dbReference type="GeneTree" id="ENSGT00940000160123"/>
<dbReference type="Gene3D" id="2.60.40.10">
    <property type="entry name" value="Immunoglobulins"/>
    <property type="match status" value="11"/>
</dbReference>
<dbReference type="FunFam" id="2.60.40.10:FF:001232">
    <property type="entry name" value="Immunoglobulin-like and fibronectin type III domain-containing 1"/>
    <property type="match status" value="1"/>
</dbReference>
<dbReference type="FunFam" id="2.60.40.10:FF:001401">
    <property type="entry name" value="immunoglobulin-like and fibronectin type III domain-containing protein 1"/>
    <property type="match status" value="1"/>
</dbReference>
<feature type="domain" description="Ig-like" evidence="4">
    <location>
        <begin position="29"/>
        <end position="119"/>
    </location>
</feature>
<evidence type="ECO:0000256" key="3">
    <source>
        <dbReference type="ARBA" id="ARBA00023319"/>
    </source>
</evidence>
<reference evidence="6" key="3">
    <citation type="submission" date="2025-09" db="UniProtKB">
        <authorList>
            <consortium name="Ensembl"/>
        </authorList>
    </citation>
    <scope>IDENTIFICATION</scope>
</reference>
<dbReference type="InterPro" id="IPR003599">
    <property type="entry name" value="Ig_sub"/>
</dbReference>
<evidence type="ECO:0000256" key="1">
    <source>
        <dbReference type="ARBA" id="ARBA00022737"/>
    </source>
</evidence>
<evidence type="ECO:0000259" key="4">
    <source>
        <dbReference type="PROSITE" id="PS50835"/>
    </source>
</evidence>
<dbReference type="CDD" id="cd00063">
    <property type="entry name" value="FN3"/>
    <property type="match status" value="4"/>
</dbReference>
<dbReference type="GO" id="GO:0045214">
    <property type="term" value="P:sarcomere organization"/>
    <property type="evidence" value="ECO:0007669"/>
    <property type="project" value="TreeGrafter"/>
</dbReference>
<feature type="domain" description="Fibronectin type-III" evidence="5">
    <location>
        <begin position="797"/>
        <end position="898"/>
    </location>
</feature>
<dbReference type="FunFam" id="2.60.40.10:FF:001438">
    <property type="entry name" value="Immunoglobulin-like and fibronectin type III domain-containing protein 1"/>
    <property type="match status" value="1"/>
</dbReference>
<dbReference type="InterPro" id="IPR003598">
    <property type="entry name" value="Ig_sub2"/>
</dbReference>
<dbReference type="InterPro" id="IPR013098">
    <property type="entry name" value="Ig_I-set"/>
</dbReference>
<keyword evidence="2" id="KW-1015">Disulfide bond</keyword>
<dbReference type="PANTHER" id="PTHR13817">
    <property type="entry name" value="TITIN"/>
    <property type="match status" value="1"/>
</dbReference>
<feature type="domain" description="Ig-like" evidence="4">
    <location>
        <begin position="1113"/>
        <end position="1209"/>
    </location>
</feature>
<dbReference type="InterPro" id="IPR050964">
    <property type="entry name" value="Striated_Muscle_Regulatory"/>
</dbReference>
<dbReference type="InterPro" id="IPR013783">
    <property type="entry name" value="Ig-like_fold"/>
</dbReference>
<dbReference type="FunFam" id="2.60.40.10:FF:001066">
    <property type="entry name" value="Obscurin-like protein 1 isoform 3"/>
    <property type="match status" value="1"/>
</dbReference>
<dbReference type="SMART" id="SM00060">
    <property type="entry name" value="FN3"/>
    <property type="match status" value="4"/>
</dbReference>
<evidence type="ECO:0008006" key="8">
    <source>
        <dbReference type="Google" id="ProtNLM"/>
    </source>
</evidence>
<feature type="domain" description="Ig-like" evidence="4">
    <location>
        <begin position="901"/>
        <end position="991"/>
    </location>
</feature>
<dbReference type="SUPFAM" id="SSF48726">
    <property type="entry name" value="Immunoglobulin"/>
    <property type="match status" value="7"/>
</dbReference>
<dbReference type="PRINTS" id="PR00014">
    <property type="entry name" value="FNTYPEIII"/>
</dbReference>
<reference evidence="6 7" key="1">
    <citation type="submission" date="2020-06" db="EMBL/GenBank/DDBJ databases">
        <authorList>
            <consortium name="Wellcome Sanger Institute Data Sharing"/>
        </authorList>
    </citation>
    <scope>NUCLEOTIDE SEQUENCE [LARGE SCALE GENOMIC DNA]</scope>
</reference>
<evidence type="ECO:0000313" key="6">
    <source>
        <dbReference type="Ensembl" id="ENSDCDP00010023073.1"/>
    </source>
</evidence>
<dbReference type="InterPro" id="IPR036179">
    <property type="entry name" value="Ig-like_dom_sf"/>
</dbReference>
<dbReference type="Pfam" id="PF07679">
    <property type="entry name" value="I-set"/>
    <property type="match status" value="6"/>
</dbReference>
<dbReference type="InterPro" id="IPR040849">
    <property type="entry name" value="MyBP-C_THB"/>
</dbReference>
<proteinExistence type="predicted"/>
<dbReference type="Pfam" id="PF18362">
    <property type="entry name" value="THB"/>
    <property type="match status" value="1"/>
</dbReference>
<dbReference type="AlphaFoldDB" id="A0AAY4BQA8"/>
<protein>
    <recommendedName>
        <fullName evidence="8">Immunoglobulin like and fibronectin type III domain containing 1, tandem duplicate 2</fullName>
    </recommendedName>
</protein>
<sequence>NKGRLQKSLVPGVMITQHVEEVPKGKSTPDITRKPFALTIQEGKLAFFKAVVTGDPTPTVTWARTKGDTSDPEKYRMRYDEKNGEYLLEMPNVAVNQADTYKCFATNMYGKAVCTTTLTVIEGLYPLTNDDKAFFKRNLYEQCITLVLIVERKKKPKPQKEGEIDPKLLELLLSAQKKDYERICADFGVTDFRWLLKKLNMLKKEREEEQSKVVVKTDGTAEFGVDMKLKDPNSQVLLYKDGVMLPYSSNNEMKHNLQQKGSKYTFSIRELGPEDAGLYQIDVEDCNVLSTDFKTKEGESVEFGCSLSAPVDKITWYSNDKVMEEGEKCNIIVSEDKLVHKLVIKDCETSDSGTITAIVGITPCHASLCVEGQTSFAWGSNVEVGRQVLLRYGTITRHHGTMLKECWRKFLPVSDARVHFTSGLSDTVSNKGESVELSCVLSSENCVGVWYKDGKKLESKDDVKIVKDGCTHKLIISSCKEEDAGRYRFEADGRKSEAALAVEDPPRIDSEALGKFSEPVIVRAGDNAAFALPFSGKEPMKVHWYKADEELLSGPSVRIEASNTQSSLRLIKCQRKDTGAIKIKIKNEHGTIEAQSKLIVLDKPTPPLPPVETVESSLNAIEFKWRPPKDNGGCPITNYILERQQIGRNTWTKIGEIHREPTYRDTDIDRGRKYCYRIRAKNAEGVSEMMETDDIAAAFPGQPAPPKVVSAFKDCINLTWLPPPNTGGASLVGYNLQKRKRGSNLWNLVNPPEEPIKVKDVFEGAEYEFRVVAINVSGAGEPSLPSDFVFARDPKKPPGKVTDLKLTGSSYNTLCLAWSKPRVLRGVEDEAKGYFVEVRPIESVDWSRCSSTAAIQTSFTVVGLKPMAMYWVQVIAANEGGEGFPHGFDNYIIAMPPPVRPRFTDQKMKSFVVMRAGNTLRVHVAFEASPLPDITWLKDGAPVARHVTVTNSAKGSQLLIPTAERSDSGIYTIMVKNLVGQETFNIEIRVTGKAANDPKPPGPVELEQSVPGTVTLSWTPSPDEKRDDRLHYMVAKRDSVKRTWRTVADHLYNNKFTAANILPGREYFFRVFAKNDMGFSEPTEAPTWGTTKKREKFTLVFAESKPLNLQTSPDFLVPLKMHAAPQGYECYMTCAVRGNPAPHVTWYRDNMSLNTNANYYITNVCGVCSMLILRVGPNDRGEYRVVAENNLGFSTRLGAVNKPSTNEIS</sequence>
<evidence type="ECO:0000259" key="5">
    <source>
        <dbReference type="PROSITE" id="PS50853"/>
    </source>
</evidence>